<dbReference type="RefSeq" id="XP_013409139.1">
    <property type="nucleotide sequence ID" value="XM_013553685.1"/>
</dbReference>
<protein>
    <submittedName>
        <fullName evidence="3">Uncharacterized protein LOC106172782</fullName>
    </submittedName>
</protein>
<dbReference type="AlphaFoldDB" id="A0A1S3JGW3"/>
<gene>
    <name evidence="3" type="primary">LOC106172782</name>
</gene>
<name>A0A1S3JGW3_LINAN</name>
<feature type="region of interest" description="Disordered" evidence="1">
    <location>
        <begin position="27"/>
        <end position="47"/>
    </location>
</feature>
<reference evidence="3" key="1">
    <citation type="submission" date="2025-08" db="UniProtKB">
        <authorList>
            <consortium name="RefSeq"/>
        </authorList>
    </citation>
    <scope>IDENTIFICATION</scope>
    <source>
        <tissue evidence="3">Gonads</tissue>
    </source>
</reference>
<accession>A0A1S3JGW3</accession>
<dbReference type="GeneID" id="106172782"/>
<organism evidence="2 3">
    <name type="scientific">Lingula anatina</name>
    <name type="common">Brachiopod</name>
    <name type="synonym">Lingula unguis</name>
    <dbReference type="NCBI Taxonomy" id="7574"/>
    <lineage>
        <taxon>Eukaryota</taxon>
        <taxon>Metazoa</taxon>
        <taxon>Spiralia</taxon>
        <taxon>Lophotrochozoa</taxon>
        <taxon>Brachiopoda</taxon>
        <taxon>Linguliformea</taxon>
        <taxon>Lingulata</taxon>
        <taxon>Lingulida</taxon>
        <taxon>Linguloidea</taxon>
        <taxon>Lingulidae</taxon>
        <taxon>Lingula</taxon>
    </lineage>
</organism>
<evidence type="ECO:0000313" key="3">
    <source>
        <dbReference type="RefSeq" id="XP_013409139.1"/>
    </source>
</evidence>
<evidence type="ECO:0000313" key="2">
    <source>
        <dbReference type="Proteomes" id="UP000085678"/>
    </source>
</evidence>
<sequence>MAAARNAVRRIGVLQGALVKRQTYRSSVESRRHQNTYDGRWPPDHGVGIDNVEAQVAQARPDPSATAPLYRELNTASLVNLQTNTLARQGYDMTQSCELTSSSWQVLTRHSSATPGTLVVPRAGITVIAE</sequence>
<evidence type="ECO:0000256" key="1">
    <source>
        <dbReference type="SAM" id="MobiDB-lite"/>
    </source>
</evidence>
<dbReference type="KEGG" id="lak:106172782"/>
<keyword evidence="2" id="KW-1185">Reference proteome</keyword>
<dbReference type="Proteomes" id="UP000085678">
    <property type="component" value="Unplaced"/>
</dbReference>
<proteinExistence type="predicted"/>
<dbReference type="InParanoid" id="A0A1S3JGW3"/>